<evidence type="ECO:0000256" key="1">
    <source>
        <dbReference type="SAM" id="MobiDB-lite"/>
    </source>
</evidence>
<sequence length="70" mass="7767">MIKEEPVKESYEPTKKQEGGKVPAEDLAVSPHKDAKAPDEASIMERQQRMEKINGKVPTKGNHQGIIIEA</sequence>
<gene>
    <name evidence="2" type="ORF">FMOSSE_LOCUS4279</name>
</gene>
<keyword evidence="3" id="KW-1185">Reference proteome</keyword>
<reference evidence="2" key="1">
    <citation type="submission" date="2021-06" db="EMBL/GenBank/DDBJ databases">
        <authorList>
            <person name="Kallberg Y."/>
            <person name="Tangrot J."/>
            <person name="Rosling A."/>
        </authorList>
    </citation>
    <scope>NUCLEOTIDE SEQUENCE</scope>
    <source>
        <strain evidence="2">87-6 pot B 2015</strain>
    </source>
</reference>
<comment type="caution">
    <text evidence="2">The sequence shown here is derived from an EMBL/GenBank/DDBJ whole genome shotgun (WGS) entry which is preliminary data.</text>
</comment>
<protein>
    <submittedName>
        <fullName evidence="2">3325_t:CDS:1</fullName>
    </submittedName>
</protein>
<dbReference type="AlphaFoldDB" id="A0A9N8ZT05"/>
<evidence type="ECO:0000313" key="3">
    <source>
        <dbReference type="Proteomes" id="UP000789375"/>
    </source>
</evidence>
<organism evidence="2 3">
    <name type="scientific">Funneliformis mosseae</name>
    <name type="common">Endomycorrhizal fungus</name>
    <name type="synonym">Glomus mosseae</name>
    <dbReference type="NCBI Taxonomy" id="27381"/>
    <lineage>
        <taxon>Eukaryota</taxon>
        <taxon>Fungi</taxon>
        <taxon>Fungi incertae sedis</taxon>
        <taxon>Mucoromycota</taxon>
        <taxon>Glomeromycotina</taxon>
        <taxon>Glomeromycetes</taxon>
        <taxon>Glomerales</taxon>
        <taxon>Glomeraceae</taxon>
        <taxon>Funneliformis</taxon>
    </lineage>
</organism>
<feature type="compositionally biased region" description="Basic and acidic residues" evidence="1">
    <location>
        <begin position="1"/>
        <end position="19"/>
    </location>
</feature>
<proteinExistence type="predicted"/>
<feature type="region of interest" description="Disordered" evidence="1">
    <location>
        <begin position="1"/>
        <end position="40"/>
    </location>
</feature>
<dbReference type="EMBL" id="CAJVPP010000708">
    <property type="protein sequence ID" value="CAG8505848.1"/>
    <property type="molecule type" value="Genomic_DNA"/>
</dbReference>
<name>A0A9N8ZT05_FUNMO</name>
<feature type="region of interest" description="Disordered" evidence="1">
    <location>
        <begin position="51"/>
        <end position="70"/>
    </location>
</feature>
<accession>A0A9N8ZT05</accession>
<dbReference type="Proteomes" id="UP000789375">
    <property type="component" value="Unassembled WGS sequence"/>
</dbReference>
<evidence type="ECO:0000313" key="2">
    <source>
        <dbReference type="EMBL" id="CAG8505848.1"/>
    </source>
</evidence>